<feature type="domain" description="CNA-B" evidence="3">
    <location>
        <begin position="396"/>
        <end position="466"/>
    </location>
</feature>
<dbReference type="Proteomes" id="UP000278632">
    <property type="component" value="Unassembled WGS sequence"/>
</dbReference>
<evidence type="ECO:0000313" key="5">
    <source>
        <dbReference type="Proteomes" id="UP000278632"/>
    </source>
</evidence>
<evidence type="ECO:0000256" key="1">
    <source>
        <dbReference type="SAM" id="MobiDB-lite"/>
    </source>
</evidence>
<dbReference type="Gene3D" id="2.60.40.10">
    <property type="entry name" value="Immunoglobulins"/>
    <property type="match status" value="1"/>
</dbReference>
<name>A0A3N0BKQ4_9ACTN</name>
<dbReference type="SUPFAM" id="SSF117074">
    <property type="entry name" value="Hypothetical protein PA1324"/>
    <property type="match status" value="1"/>
</dbReference>
<dbReference type="EMBL" id="QICD01000001">
    <property type="protein sequence ID" value="RNL48988.1"/>
    <property type="molecule type" value="Genomic_DNA"/>
</dbReference>
<dbReference type="GO" id="GO:0005975">
    <property type="term" value="P:carbohydrate metabolic process"/>
    <property type="evidence" value="ECO:0007669"/>
    <property type="project" value="UniProtKB-ARBA"/>
</dbReference>
<keyword evidence="2" id="KW-1133">Transmembrane helix</keyword>
<keyword evidence="2" id="KW-0472">Membrane</keyword>
<dbReference type="InterPro" id="IPR013783">
    <property type="entry name" value="Ig-like_fold"/>
</dbReference>
<dbReference type="CDD" id="cd00222">
    <property type="entry name" value="CollagenBindB"/>
    <property type="match status" value="1"/>
</dbReference>
<evidence type="ECO:0000313" key="4">
    <source>
        <dbReference type="EMBL" id="RNL48988.1"/>
    </source>
</evidence>
<organism evidence="4 5">
    <name type="scientific">Paraeggerthella hongkongensis</name>
    <dbReference type="NCBI Taxonomy" id="230658"/>
    <lineage>
        <taxon>Bacteria</taxon>
        <taxon>Bacillati</taxon>
        <taxon>Actinomycetota</taxon>
        <taxon>Coriobacteriia</taxon>
        <taxon>Eggerthellales</taxon>
        <taxon>Eggerthellaceae</taxon>
        <taxon>Paraeggerthella</taxon>
    </lineage>
</organism>
<feature type="compositionally biased region" description="Pro residues" evidence="1">
    <location>
        <begin position="503"/>
        <end position="522"/>
    </location>
</feature>
<evidence type="ECO:0000259" key="3">
    <source>
        <dbReference type="Pfam" id="PF05738"/>
    </source>
</evidence>
<dbReference type="InterPro" id="IPR008454">
    <property type="entry name" value="Collagen-bd_Cna-like_B-typ_dom"/>
</dbReference>
<dbReference type="Pfam" id="PF05738">
    <property type="entry name" value="Cna_B"/>
    <property type="match status" value="1"/>
</dbReference>
<keyword evidence="5" id="KW-1185">Reference proteome</keyword>
<reference evidence="5" key="1">
    <citation type="submission" date="2018-05" db="EMBL/GenBank/DDBJ databases">
        <title>Genome Sequencing of selected type strains of the family Eggerthellaceae.</title>
        <authorList>
            <person name="Danylec N."/>
            <person name="Stoll D.A."/>
            <person name="Doetsch A."/>
            <person name="Huch M."/>
        </authorList>
    </citation>
    <scope>NUCLEOTIDE SEQUENCE [LARGE SCALE GENOMIC DNA]</scope>
    <source>
        <strain evidence="5">DSM 16106</strain>
    </source>
</reference>
<dbReference type="AlphaFoldDB" id="A0A3N0BKQ4"/>
<keyword evidence="2" id="KW-0812">Transmembrane</keyword>
<feature type="transmembrane region" description="Helical" evidence="2">
    <location>
        <begin position="65"/>
        <end position="88"/>
    </location>
</feature>
<gene>
    <name evidence="4" type="ORF">DMP08_00560</name>
</gene>
<evidence type="ECO:0000256" key="2">
    <source>
        <dbReference type="SAM" id="Phobius"/>
    </source>
</evidence>
<dbReference type="SUPFAM" id="SSF49478">
    <property type="entry name" value="Cna protein B-type domain"/>
    <property type="match status" value="1"/>
</dbReference>
<dbReference type="Gene3D" id="2.60.40.1140">
    <property type="entry name" value="Collagen-binding surface protein Cna, B-type domain"/>
    <property type="match status" value="1"/>
</dbReference>
<comment type="caution">
    <text evidence="4">The sequence shown here is derived from an EMBL/GenBank/DDBJ whole genome shotgun (WGS) entry which is preliminary data.</text>
</comment>
<protein>
    <recommendedName>
        <fullName evidence="3">CNA-B domain-containing protein</fullName>
    </recommendedName>
</protein>
<feature type="region of interest" description="Disordered" evidence="1">
    <location>
        <begin position="495"/>
        <end position="540"/>
    </location>
</feature>
<accession>A0A3N0BKQ4</accession>
<sequence>MRLNIAQGVAENAVLAACEGCAASDLARSLRACCASCEFGMRDVARSNKRPVESKESATMALKKVFCMLAAAVVASFAWTAIFGAVAAQADEWNDEETQTSTLYFACVMAQGAQPALVDPGNMASGVEGTLYDDAGAVVAVASSSGNGYLVFKGLAWNGTYTFKVTDMPDGMFPVRHQYKAGSDEYLITVTSQGWVLVDGKSGNAAAPTPSFPGVNHLGGKTPFKLYFDRLPSVSKTVNGVDRIESEPGDELVFEVTSTLGSAVGYAFSFLPAADLRISYDSVVLSDLVDPMLQVERVECFLDGVLLAPEECAIVQEDRGGKGTFVSAALTREKLAQLVVSYPEAASSREVVMRVSVVLKEEARHPIENEGTFTINGYGAHSNVVVVVPSTIEVPARKAWEGVSDNFPAVVFQLLRNGEPYGAPVVLDGTEDELELAPWQTVWRNLPKADMQGRPFSYTVSEAFVDPSVAALFEVDYAYGTIADPSIVVTNRALPVVPDEPEPGPGPDPEPSPDPKPTPKPDAPSNESPRPLPQSSQVKAIPKTGDGFAYADAAALAALSGAVATCSFFRWRRGEA</sequence>
<proteinExistence type="predicted"/>